<keyword evidence="3" id="KW-1185">Reference proteome</keyword>
<dbReference type="SMART" id="SM00516">
    <property type="entry name" value="SEC14"/>
    <property type="match status" value="1"/>
</dbReference>
<dbReference type="PANTHER" id="PTHR46818">
    <property type="entry name" value="DOMAIN-CONTAINING PROTEIN, PUTATIVE-RELATED"/>
    <property type="match status" value="1"/>
</dbReference>
<feature type="domain" description="CRAL-TRIO" evidence="1">
    <location>
        <begin position="125"/>
        <end position="285"/>
    </location>
</feature>
<gene>
    <name evidence="2" type="ORF">POCTA_138.1.T1600058</name>
</gene>
<dbReference type="InterPro" id="IPR001251">
    <property type="entry name" value="CRAL-TRIO_dom"/>
</dbReference>
<organism evidence="2 3">
    <name type="scientific">Paramecium octaurelia</name>
    <dbReference type="NCBI Taxonomy" id="43137"/>
    <lineage>
        <taxon>Eukaryota</taxon>
        <taxon>Sar</taxon>
        <taxon>Alveolata</taxon>
        <taxon>Ciliophora</taxon>
        <taxon>Intramacronucleata</taxon>
        <taxon>Oligohymenophorea</taxon>
        <taxon>Peniculida</taxon>
        <taxon>Parameciidae</taxon>
        <taxon>Paramecium</taxon>
    </lineage>
</organism>
<dbReference type="PANTHER" id="PTHR46818:SF1">
    <property type="entry name" value="CHROMOSOME UNDETERMINED SCAFFOLD_125, WHOLE GENOME SHOTGUN SEQUENCE"/>
    <property type="match status" value="1"/>
</dbReference>
<comment type="caution">
    <text evidence="2">The sequence shown here is derived from an EMBL/GenBank/DDBJ whole genome shotgun (WGS) entry which is preliminary data.</text>
</comment>
<name>A0A8S1YHC9_PAROT</name>
<sequence length="488" mass="57412">MNKIYSKYNLERLRLQHSELDTIKLDRSEMKRGTGKNAIRKVFGIDEASRHEYDIYEKQQLDAFKKFLDYENQSLSDELILRFLYANQFDFDTTIQVKITFQKNKHMRLHHSWITNPSNFKWTLNAEEIIKQGAIYISGRGLGLKPIVVINADKLDISAYPIEEIIRAISIVFMVVKDYMLASGKVESWFVIVEAKNTTAYKIPFNHLNQIFDVLRLNFPCYLERVFILQPQTSISIAWQIIEQFIPHNSRHKVEFIENDYSLLFNYIKPKQLEQRHGGKAPNVYDYWPPHIEDFNEVEFQQKQKMETQKIKEQINVLQKVMPFSSNIDSTVSDLLRKQYKPKTKIYQQETYLDTTNYFVNKSMSNTRLLNGPRKEQVLSNQSDQQLLQQQKTQEVNISLEQRSPNYNYYQGAYFSEQPQQQTTIPLQSRFVGSRTKSNETQGSLLNAANQNGLFQSRFVGLRTQHLVANKDISIIVNREDRILNQLM</sequence>
<dbReference type="EMBL" id="CAJJDP010000162">
    <property type="protein sequence ID" value="CAD8213059.1"/>
    <property type="molecule type" value="Genomic_DNA"/>
</dbReference>
<protein>
    <recommendedName>
        <fullName evidence="1">CRAL-TRIO domain-containing protein</fullName>
    </recommendedName>
</protein>
<dbReference type="AlphaFoldDB" id="A0A8S1YHC9"/>
<dbReference type="CDD" id="cd00170">
    <property type="entry name" value="SEC14"/>
    <property type="match status" value="1"/>
</dbReference>
<dbReference type="OrthoDB" id="301494at2759"/>
<evidence type="ECO:0000313" key="2">
    <source>
        <dbReference type="EMBL" id="CAD8213059.1"/>
    </source>
</evidence>
<dbReference type="OMA" id="EFIENDY"/>
<evidence type="ECO:0000313" key="3">
    <source>
        <dbReference type="Proteomes" id="UP000683925"/>
    </source>
</evidence>
<accession>A0A8S1YHC9</accession>
<reference evidence="2" key="1">
    <citation type="submission" date="2021-01" db="EMBL/GenBank/DDBJ databases">
        <authorList>
            <consortium name="Genoscope - CEA"/>
            <person name="William W."/>
        </authorList>
    </citation>
    <scope>NUCLEOTIDE SEQUENCE</scope>
</reference>
<dbReference type="Proteomes" id="UP000683925">
    <property type="component" value="Unassembled WGS sequence"/>
</dbReference>
<dbReference type="PROSITE" id="PS50191">
    <property type="entry name" value="CRAL_TRIO"/>
    <property type="match status" value="1"/>
</dbReference>
<proteinExistence type="predicted"/>
<dbReference type="Pfam" id="PF00650">
    <property type="entry name" value="CRAL_TRIO"/>
    <property type="match status" value="1"/>
</dbReference>
<evidence type="ECO:0000259" key="1">
    <source>
        <dbReference type="PROSITE" id="PS50191"/>
    </source>
</evidence>